<accession>A0ABU4RRQ2</accession>
<reference evidence="1 2" key="1">
    <citation type="submission" date="2023-11" db="EMBL/GenBank/DDBJ databases">
        <authorList>
            <person name="Bao R."/>
        </authorList>
    </citation>
    <scope>NUCLEOTIDE SEQUENCE [LARGE SCALE GENOMIC DNA]</scope>
    <source>
        <strain evidence="1 2">PJ23</strain>
    </source>
</reference>
<name>A0ABU4RRQ2_9HYPH</name>
<organism evidence="1 2">
    <name type="scientific">Terrihabitans rhizophilus</name>
    <dbReference type="NCBI Taxonomy" id="3092662"/>
    <lineage>
        <taxon>Bacteria</taxon>
        <taxon>Pseudomonadati</taxon>
        <taxon>Pseudomonadota</taxon>
        <taxon>Alphaproteobacteria</taxon>
        <taxon>Hyphomicrobiales</taxon>
        <taxon>Terrihabitans</taxon>
    </lineage>
</organism>
<sequence>MSNRLLTAEAEILEPSDFDDMTLFPQAAIDNLVEDAIAYPAHWARFTVSAAANTQVVTVSPGRYHEDRTVFEATGVQDVNLQAYLPVVVSDERWVALILRGRTDIEEAIRPFKDLAEDADDASVVMRSTPNVERRVVGIVVQQGLASPAPALRPVVADTDCCIAFVRLTSAGVQTIVPSEGHRVKPLYEVEGRVTALEVNLAALFLRTTTLETDLANANSAINDLRRAMVRPEIIRQIRRDVAAMRQQNNVPAGARSDWYDPGLLYDQWDPNHAQWRSRVDEGIHHPYANQKEAQLQLVTEDDPRIRFTGRRMMPAWSEVTRMSNWGGTATRDISQTTHSEVNAIRREVARSKLEYGETIHICENAKEWSRYSPDLQASRTFSKNGETFETVGLVKRQDRGHNIYAVRTVKKIEWTDVYWDYVTTEIGVNGSVHGETILVSQPTIATSIDLDFSRVGNDGDVHLFLCETDPTGAPVVTAVLANVTKPRSELVLGANKFNLPPTYLTPGNRYAWFTVTVGNHQLRGTTGNAYSGGTSFRLTDGAWAQGDLEFDFNFRLNAARFANTRTVVNFQPVTLENGMTELMLLYANWRPDGTAIEWEIRTVDELPWSFLDVAEDGPLASLPSLVQLRCTMLATPDLAPMIVMDAFAVSRTARPAPELRAVSEAINLGLTTTTIQTLTTIDDFDPAVQGFSPRIMAGASQTLIAPDVSTTIIDQDRPERREVLSTYTVPAGTSVVRNAPGLTTTNIVLTAFLENTALFAL</sequence>
<proteinExistence type="predicted"/>
<keyword evidence="2" id="KW-1185">Reference proteome</keyword>
<evidence type="ECO:0000313" key="2">
    <source>
        <dbReference type="Proteomes" id="UP001274321"/>
    </source>
</evidence>
<comment type="caution">
    <text evidence="1">The sequence shown here is derived from an EMBL/GenBank/DDBJ whole genome shotgun (WGS) entry which is preliminary data.</text>
</comment>
<gene>
    <name evidence="1" type="ORF">SCD90_09550</name>
</gene>
<dbReference type="EMBL" id="JAXAFJ010000005">
    <property type="protein sequence ID" value="MDX6806310.1"/>
    <property type="molecule type" value="Genomic_DNA"/>
</dbReference>
<dbReference type="Proteomes" id="UP001274321">
    <property type="component" value="Unassembled WGS sequence"/>
</dbReference>
<protein>
    <submittedName>
        <fullName evidence="1">Uncharacterized protein</fullName>
    </submittedName>
</protein>
<dbReference type="RefSeq" id="WP_319844442.1">
    <property type="nucleotide sequence ID" value="NZ_JAXAFJ010000005.1"/>
</dbReference>
<evidence type="ECO:0000313" key="1">
    <source>
        <dbReference type="EMBL" id="MDX6806310.1"/>
    </source>
</evidence>